<dbReference type="CDD" id="cd09988">
    <property type="entry name" value="Formimidoylglutamase"/>
    <property type="match status" value="1"/>
</dbReference>
<comment type="function">
    <text evidence="5">Catalyzes the conversion of N-formimidoyl-L-glutamate to L-glutamate and formamide.</text>
</comment>
<dbReference type="Gene3D" id="3.40.800.10">
    <property type="entry name" value="Ureohydrolase domain"/>
    <property type="match status" value="1"/>
</dbReference>
<keyword evidence="2 5" id="KW-0378">Hydrolase</keyword>
<dbReference type="InterPro" id="IPR020855">
    <property type="entry name" value="Ureohydrolase_Mn_BS"/>
</dbReference>
<dbReference type="SUPFAM" id="SSF52768">
    <property type="entry name" value="Arginase/deacetylase"/>
    <property type="match status" value="1"/>
</dbReference>
<dbReference type="InterPro" id="IPR005923">
    <property type="entry name" value="HutG"/>
</dbReference>
<comment type="similarity">
    <text evidence="5 8 9">Belongs to the arginase family.</text>
</comment>
<feature type="binding site" evidence="5">
    <location>
        <position position="238"/>
    </location>
    <ligand>
        <name>Mn(2+)</name>
        <dbReference type="ChEBI" id="CHEBI:29035"/>
        <label>2</label>
    </ligand>
</feature>
<evidence type="ECO:0000256" key="4">
    <source>
        <dbReference type="ARBA" id="ARBA00023211"/>
    </source>
</evidence>
<dbReference type="GO" id="GO:0008783">
    <property type="term" value="F:agmatinase activity"/>
    <property type="evidence" value="ECO:0007669"/>
    <property type="project" value="TreeGrafter"/>
</dbReference>
<reference evidence="10 11" key="1">
    <citation type="journal article" date="2012" name="J. Bacteriol.">
        <title>Complete Genome Sequence of Providencia stuartii Clinical Isolate MRSN 2154.</title>
        <authorList>
            <person name="Clifford R.J."/>
            <person name="Hang J."/>
            <person name="Riley M.C."/>
            <person name="Onmus-Leone F."/>
            <person name="Kuschner R.A."/>
            <person name="Lesho E.P."/>
            <person name="Waterman P.E."/>
        </authorList>
    </citation>
    <scope>NUCLEOTIDE SEQUENCE [LARGE SCALE GENOMIC DNA]</scope>
    <source>
        <strain evidence="10 11">MRSN 2154</strain>
    </source>
</reference>
<protein>
    <recommendedName>
        <fullName evidence="5 6">Formimidoylglutamase</fullName>
        <ecNumber evidence="5 6">3.5.3.8</ecNumber>
    </recommendedName>
    <alternativeName>
        <fullName evidence="5">Formiminoglutamase</fullName>
    </alternativeName>
    <alternativeName>
        <fullName evidence="5">Formiminoglutamate hydrolase</fullName>
    </alternativeName>
</protein>
<dbReference type="RefSeq" id="WP_014656339.1">
    <property type="nucleotide sequence ID" value="NC_017731.1"/>
</dbReference>
<evidence type="ECO:0000256" key="8">
    <source>
        <dbReference type="PROSITE-ProRule" id="PRU00742"/>
    </source>
</evidence>
<dbReference type="Proteomes" id="UP000005012">
    <property type="component" value="Chromosome"/>
</dbReference>
<feature type="binding site" evidence="5">
    <location>
        <position position="147"/>
    </location>
    <ligand>
        <name>Mn(2+)</name>
        <dbReference type="ChEBI" id="CHEBI:29035"/>
        <label>2</label>
    </ligand>
</feature>
<dbReference type="PROSITE" id="PS01053">
    <property type="entry name" value="ARGINASE_1"/>
    <property type="match status" value="1"/>
</dbReference>
<evidence type="ECO:0000256" key="9">
    <source>
        <dbReference type="RuleBase" id="RU003684"/>
    </source>
</evidence>
<dbReference type="HOGENOM" id="CLU_039478_2_0_6"/>
<dbReference type="AlphaFoldDB" id="A0A140NHC1"/>
<dbReference type="InterPro" id="IPR023696">
    <property type="entry name" value="Ureohydrolase_dom_sf"/>
</dbReference>
<evidence type="ECO:0000256" key="5">
    <source>
        <dbReference type="HAMAP-Rule" id="MF_00737"/>
    </source>
</evidence>
<feature type="binding site" evidence="7">
    <location>
        <position position="238"/>
    </location>
    <ligand>
        <name>Mn(2+)</name>
        <dbReference type="ChEBI" id="CHEBI:29035"/>
        <label>1</label>
    </ligand>
</feature>
<sequence>MAAPFIWQGRTDGDTEEHLRIHQVMNKNTPAQFALIGFASDEGVRRNKGRLGAKAGPDAIRQQLAGLPIHHPLSIRDAGTVRCDDGDLEAAQRRLSDELINILSSNQTPIVLGGGHEVAFASFQGLFDFIAQTQPTKTIGIINFDAHFDLRTAPEATSGTPFLQSAHLCQQHHRPFNYLCLGIADHGNTKVLFDTADKLGCQYIRDKELNHSQLPKAIERLQQFINNVDYLYVTVDLDVFSAAIAPGVSAPAAKGITTEIFDELFSMIKASNKIALFDIAECNPEFDIDNHTSKLAAYLIYQFLF</sequence>
<dbReference type="GeneID" id="93518628"/>
<comment type="pathway">
    <text evidence="5">Amino-acid degradation; L-histidine degradation into L-glutamate; L-glutamate from N-formimidoyl-L-glutamate (hydrolase route): step 1/1.</text>
</comment>
<dbReference type="Pfam" id="PF00491">
    <property type="entry name" value="Arginase"/>
    <property type="match status" value="1"/>
</dbReference>
<dbReference type="PATRIC" id="fig|1157951.4.peg.632"/>
<evidence type="ECO:0000256" key="1">
    <source>
        <dbReference type="ARBA" id="ARBA00022723"/>
    </source>
</evidence>
<dbReference type="PANTHER" id="PTHR11358">
    <property type="entry name" value="ARGINASE/AGMATINASE"/>
    <property type="match status" value="1"/>
</dbReference>
<dbReference type="EMBL" id="CP003488">
    <property type="protein sequence ID" value="AFH92525.1"/>
    <property type="molecule type" value="Genomic_DNA"/>
</dbReference>
<feature type="binding site" evidence="7">
    <location>
        <position position="147"/>
    </location>
    <ligand>
        <name>Mn(2+)</name>
        <dbReference type="ChEBI" id="CHEBI:29035"/>
        <label>1</label>
    </ligand>
</feature>
<gene>
    <name evidence="5" type="primary">hutG</name>
    <name evidence="10" type="ordered locus">S70_03180</name>
</gene>
<dbReference type="InterPro" id="IPR006035">
    <property type="entry name" value="Ureohydrolase"/>
</dbReference>
<comment type="cofactor">
    <cofactor evidence="5 7">
        <name>Mn(2+)</name>
        <dbReference type="ChEBI" id="CHEBI:29035"/>
    </cofactor>
    <text evidence="5 7">Binds 2 manganese ions per subunit.</text>
</comment>
<dbReference type="GO" id="GO:0033389">
    <property type="term" value="P:putrescine biosynthetic process from arginine, via agmatine"/>
    <property type="evidence" value="ECO:0007669"/>
    <property type="project" value="TreeGrafter"/>
</dbReference>
<feature type="binding site" evidence="5 7">
    <location>
        <position position="145"/>
    </location>
    <ligand>
        <name>Mn(2+)</name>
        <dbReference type="ChEBI" id="CHEBI:29035"/>
        <label>1</label>
    </ligand>
</feature>
<comment type="catalytic activity">
    <reaction evidence="5">
        <text>N-formimidoyl-L-glutamate + H2O = formamide + L-glutamate</text>
        <dbReference type="Rhea" id="RHEA:22492"/>
        <dbReference type="ChEBI" id="CHEBI:15377"/>
        <dbReference type="ChEBI" id="CHEBI:16397"/>
        <dbReference type="ChEBI" id="CHEBI:29985"/>
        <dbReference type="ChEBI" id="CHEBI:58928"/>
        <dbReference type="EC" id="3.5.3.8"/>
    </reaction>
</comment>
<accession>A0A140NHC1</accession>
<organism evidence="10 11">
    <name type="scientific">Providencia stuartii (strain MRSN 2154)</name>
    <dbReference type="NCBI Taxonomy" id="1157951"/>
    <lineage>
        <taxon>Bacteria</taxon>
        <taxon>Pseudomonadati</taxon>
        <taxon>Pseudomonadota</taxon>
        <taxon>Gammaproteobacteria</taxon>
        <taxon>Enterobacterales</taxon>
        <taxon>Morganellaceae</taxon>
        <taxon>Providencia</taxon>
    </lineage>
</organism>
<keyword evidence="1 5" id="KW-0479">Metal-binding</keyword>
<evidence type="ECO:0000256" key="2">
    <source>
        <dbReference type="ARBA" id="ARBA00022801"/>
    </source>
</evidence>
<proteinExistence type="inferred from homology"/>
<feature type="binding site" evidence="5">
    <location>
        <position position="145"/>
    </location>
    <ligand>
        <name>Mn(2+)</name>
        <dbReference type="ChEBI" id="CHEBI:29035"/>
        <label>2</label>
    </ligand>
</feature>
<dbReference type="OrthoDB" id="9789727at2"/>
<feature type="binding site" evidence="5 7">
    <location>
        <position position="236"/>
    </location>
    <ligand>
        <name>Mn(2+)</name>
        <dbReference type="ChEBI" id="CHEBI:29035"/>
        <label>1</label>
    </ligand>
</feature>
<dbReference type="GO" id="GO:0030145">
    <property type="term" value="F:manganese ion binding"/>
    <property type="evidence" value="ECO:0007669"/>
    <property type="project" value="UniProtKB-UniRule"/>
</dbReference>
<evidence type="ECO:0000256" key="6">
    <source>
        <dbReference type="NCBIfam" id="TIGR01227"/>
    </source>
</evidence>
<dbReference type="KEGG" id="psi:S70_03180"/>
<feature type="binding site" evidence="5 7">
    <location>
        <position position="116"/>
    </location>
    <ligand>
        <name>Mn(2+)</name>
        <dbReference type="ChEBI" id="CHEBI:29035"/>
        <label>1</label>
    </ligand>
</feature>
<name>A0A140NHC1_PROSM</name>
<dbReference type="HAMAP" id="MF_00737">
    <property type="entry name" value="Formimidoylglutam"/>
    <property type="match status" value="1"/>
</dbReference>
<reference evidence="11" key="2">
    <citation type="submission" date="2012-04" db="EMBL/GenBank/DDBJ databases">
        <title>Complete genome sequence of Providencia stuartii clinical isolate MRSN 2154.</title>
        <authorList>
            <person name="Clifford R.J."/>
            <person name="Hang J."/>
            <person name="Riley M.C."/>
            <person name="Onmus-Leone F."/>
            <person name="Kuschner R.A."/>
            <person name="Lesho E.P."/>
            <person name="Waterman P.E."/>
        </authorList>
    </citation>
    <scope>NUCLEOTIDE SEQUENCE [LARGE SCALE GENOMIC DNA]</scope>
    <source>
        <strain evidence="11">MRSN 2154</strain>
    </source>
</reference>
<evidence type="ECO:0000256" key="7">
    <source>
        <dbReference type="PIRSR" id="PIRSR036979-1"/>
    </source>
</evidence>
<dbReference type="PIRSF" id="PIRSF036979">
    <property type="entry name" value="Arginase"/>
    <property type="match status" value="1"/>
</dbReference>
<evidence type="ECO:0000256" key="3">
    <source>
        <dbReference type="ARBA" id="ARBA00022808"/>
    </source>
</evidence>
<feature type="binding site" evidence="5">
    <location>
        <position position="236"/>
    </location>
    <ligand>
        <name>Mn(2+)</name>
        <dbReference type="ChEBI" id="CHEBI:29035"/>
        <label>2</label>
    </ligand>
</feature>
<dbReference type="NCBIfam" id="TIGR01227">
    <property type="entry name" value="hutG"/>
    <property type="match status" value="1"/>
</dbReference>
<evidence type="ECO:0000313" key="10">
    <source>
        <dbReference type="EMBL" id="AFH92525.1"/>
    </source>
</evidence>
<keyword evidence="4 5" id="KW-0464">Manganese</keyword>
<dbReference type="PANTHER" id="PTHR11358:SF35">
    <property type="entry name" value="FORMIMIDOYLGLUTAMASE"/>
    <property type="match status" value="1"/>
</dbReference>
<evidence type="ECO:0000313" key="11">
    <source>
        <dbReference type="Proteomes" id="UP000005012"/>
    </source>
</evidence>
<keyword evidence="3 5" id="KW-0369">Histidine metabolism</keyword>
<dbReference type="PROSITE" id="PS51409">
    <property type="entry name" value="ARGINASE_2"/>
    <property type="match status" value="1"/>
</dbReference>
<dbReference type="GO" id="GO:0019557">
    <property type="term" value="P:L-histidine catabolic process to glutamate and formate"/>
    <property type="evidence" value="ECO:0007669"/>
    <property type="project" value="UniProtKB-UniPathway"/>
</dbReference>
<dbReference type="UniPathway" id="UPA00379">
    <property type="reaction ID" value="UER00552"/>
</dbReference>
<dbReference type="GO" id="GO:0019556">
    <property type="term" value="P:L-histidine catabolic process to glutamate and formamide"/>
    <property type="evidence" value="ECO:0007669"/>
    <property type="project" value="UniProtKB-UniRule"/>
</dbReference>
<dbReference type="EC" id="3.5.3.8" evidence="5 6"/>
<dbReference type="GO" id="GO:0050415">
    <property type="term" value="F:formimidoylglutamase activity"/>
    <property type="evidence" value="ECO:0007669"/>
    <property type="project" value="UniProtKB-UniRule"/>
</dbReference>
<feature type="binding site" evidence="5 7">
    <location>
        <position position="149"/>
    </location>
    <ligand>
        <name>Mn(2+)</name>
        <dbReference type="ChEBI" id="CHEBI:29035"/>
        <label>1</label>
    </ligand>
</feature>